<keyword evidence="4" id="KW-1185">Reference proteome</keyword>
<dbReference type="PROSITE" id="PS50157">
    <property type="entry name" value="ZINC_FINGER_C2H2_2"/>
    <property type="match status" value="1"/>
</dbReference>
<keyword evidence="1" id="KW-0479">Metal-binding</keyword>
<dbReference type="GO" id="GO:0008270">
    <property type="term" value="F:zinc ion binding"/>
    <property type="evidence" value="ECO:0007669"/>
    <property type="project" value="UniProtKB-KW"/>
</dbReference>
<feature type="domain" description="C2H2-type" evidence="2">
    <location>
        <begin position="31"/>
        <end position="58"/>
    </location>
</feature>
<dbReference type="PROSITE" id="PS00028">
    <property type="entry name" value="ZINC_FINGER_C2H2_1"/>
    <property type="match status" value="1"/>
</dbReference>
<dbReference type="AlphaFoldDB" id="A0A7K5WWP6"/>
<dbReference type="Proteomes" id="UP000557268">
    <property type="component" value="Unassembled WGS sequence"/>
</dbReference>
<accession>A0A7K5WWP6</accession>
<gene>
    <name evidence="3" type="primary">Zfp14</name>
    <name evidence="3" type="ORF">HYLPRA_R15475</name>
</gene>
<protein>
    <submittedName>
        <fullName evidence="3">ZFP14 protein</fullName>
    </submittedName>
</protein>
<evidence type="ECO:0000256" key="1">
    <source>
        <dbReference type="PROSITE-ProRule" id="PRU00042"/>
    </source>
</evidence>
<reference evidence="3 4" key="1">
    <citation type="submission" date="2019-09" db="EMBL/GenBank/DDBJ databases">
        <title>Bird 10,000 Genomes (B10K) Project - Family phase.</title>
        <authorList>
            <person name="Zhang G."/>
        </authorList>
    </citation>
    <scope>NUCLEOTIDE SEQUENCE [LARGE SCALE GENOMIC DNA]</scope>
    <source>
        <strain evidence="3">B10K-DU-001-70</strain>
        <tissue evidence="3">Muscle</tissue>
    </source>
</reference>
<dbReference type="InterPro" id="IPR013087">
    <property type="entry name" value="Znf_C2H2_type"/>
</dbReference>
<dbReference type="FunFam" id="3.30.160.60:FF:000038">
    <property type="entry name" value="Zinc finger protein 624"/>
    <property type="match status" value="1"/>
</dbReference>
<dbReference type="SUPFAM" id="SSF57667">
    <property type="entry name" value="beta-beta-alpha zinc fingers"/>
    <property type="match status" value="1"/>
</dbReference>
<proteinExistence type="predicted"/>
<organism evidence="3 4">
    <name type="scientific">Hylia prasina</name>
    <name type="common">green hylia</name>
    <dbReference type="NCBI Taxonomy" id="208073"/>
    <lineage>
        <taxon>Eukaryota</taxon>
        <taxon>Metazoa</taxon>
        <taxon>Chordata</taxon>
        <taxon>Craniata</taxon>
        <taxon>Vertebrata</taxon>
        <taxon>Euteleostomi</taxon>
        <taxon>Archelosauria</taxon>
        <taxon>Archosauria</taxon>
        <taxon>Dinosauria</taxon>
        <taxon>Saurischia</taxon>
        <taxon>Theropoda</taxon>
        <taxon>Coelurosauria</taxon>
        <taxon>Aves</taxon>
        <taxon>Neognathae</taxon>
        <taxon>Neoaves</taxon>
        <taxon>Telluraves</taxon>
        <taxon>Australaves</taxon>
        <taxon>Passeriformes</taxon>
        <taxon>Sylvioidea</taxon>
        <taxon>Sylviidae</taxon>
        <taxon>Acrocephalinae</taxon>
        <taxon>Hylia</taxon>
    </lineage>
</organism>
<sequence length="62" mass="7182">RPTLGREGGRRSRCSLELVVPEQLHGREKPYKCLECWKSFSWSSSLLTHLWVHLDGTPFEQG</sequence>
<dbReference type="InterPro" id="IPR036236">
    <property type="entry name" value="Znf_C2H2_sf"/>
</dbReference>
<feature type="non-terminal residue" evidence="3">
    <location>
        <position position="62"/>
    </location>
</feature>
<keyword evidence="1" id="KW-0862">Zinc</keyword>
<feature type="non-terminal residue" evidence="3">
    <location>
        <position position="1"/>
    </location>
</feature>
<keyword evidence="1" id="KW-0863">Zinc-finger</keyword>
<evidence type="ECO:0000313" key="4">
    <source>
        <dbReference type="Proteomes" id="UP000557268"/>
    </source>
</evidence>
<dbReference type="Gene3D" id="3.30.160.60">
    <property type="entry name" value="Classic Zinc Finger"/>
    <property type="match status" value="1"/>
</dbReference>
<dbReference type="EMBL" id="VYXD01015911">
    <property type="protein sequence ID" value="NWU45274.1"/>
    <property type="molecule type" value="Genomic_DNA"/>
</dbReference>
<evidence type="ECO:0000259" key="2">
    <source>
        <dbReference type="PROSITE" id="PS50157"/>
    </source>
</evidence>
<name>A0A7K5WWP6_9SYLV</name>
<comment type="caution">
    <text evidence="3">The sequence shown here is derived from an EMBL/GenBank/DDBJ whole genome shotgun (WGS) entry which is preliminary data.</text>
</comment>
<evidence type="ECO:0000313" key="3">
    <source>
        <dbReference type="EMBL" id="NWU45274.1"/>
    </source>
</evidence>